<name>A0ABM9ZY03_9BACT</name>
<dbReference type="PANTHER" id="PTHR44688:SF16">
    <property type="entry name" value="DNA-BINDING TRANSCRIPTIONAL ACTIVATOR DEVR_DOSR"/>
    <property type="match status" value="1"/>
</dbReference>
<feature type="modified residue" description="4-aspartylphosphate" evidence="4">
    <location>
        <position position="69"/>
    </location>
</feature>
<dbReference type="PANTHER" id="PTHR44688">
    <property type="entry name" value="DNA-BINDING TRANSCRIPTIONAL ACTIVATOR DEVR_DOSR"/>
    <property type="match status" value="1"/>
</dbReference>
<sequence>MKKPQLSAERSKKEQMVHIVVVSRHNLIRRLLSDCFAAQKDFAVAAELERTEDAPGVCETLRPNLFLFDVALDNVRSALSSSAAIKKSSPSVKITFLTGLSDSSLIADAREGGVDSFLFYNCVQEGLVTCARGTASGYQIYPNEEMLRQIDPFAGVFTRREIKLLCMLCESKSREEIGAVLALSPSSIKGCVSSILNKTGYGNISQLISYMISHGCLAPR</sequence>
<dbReference type="SMART" id="SM00421">
    <property type="entry name" value="HTH_LUXR"/>
    <property type="match status" value="1"/>
</dbReference>
<evidence type="ECO:0000313" key="8">
    <source>
        <dbReference type="Proteomes" id="UP000006462"/>
    </source>
</evidence>
<reference evidence="7 8" key="1">
    <citation type="submission" date="2009-12" db="EMBL/GenBank/DDBJ databases">
        <authorList>
            <person name="Shrivastava S."/>
            <person name="Madupu R."/>
            <person name="Durkin A.S."/>
            <person name="Torralba M."/>
            <person name="Methe B."/>
            <person name="Sutton G.G."/>
            <person name="Strausberg R.L."/>
            <person name="Nelson K.E."/>
        </authorList>
    </citation>
    <scope>NUCLEOTIDE SEQUENCE [LARGE SCALE GENOMIC DNA]</scope>
    <source>
        <strain evidence="7 8">W5455</strain>
    </source>
</reference>
<evidence type="ECO:0000256" key="3">
    <source>
        <dbReference type="ARBA" id="ARBA00023163"/>
    </source>
</evidence>
<keyword evidence="3" id="KW-0804">Transcription</keyword>
<evidence type="ECO:0000313" key="7">
    <source>
        <dbReference type="EMBL" id="EFB91845.1"/>
    </source>
</evidence>
<dbReference type="Gene3D" id="3.40.50.2300">
    <property type="match status" value="1"/>
</dbReference>
<dbReference type="InterPro" id="IPR001789">
    <property type="entry name" value="Sig_transdc_resp-reg_receiver"/>
</dbReference>
<keyword evidence="2" id="KW-0238">DNA-binding</keyword>
<dbReference type="InterPro" id="IPR011006">
    <property type="entry name" value="CheY-like_superfamily"/>
</dbReference>
<keyword evidence="4" id="KW-0597">Phosphoprotein</keyword>
<dbReference type="InterPro" id="IPR000792">
    <property type="entry name" value="Tscrpt_reg_LuxR_C"/>
</dbReference>
<dbReference type="SUPFAM" id="SSF46894">
    <property type="entry name" value="C-terminal effector domain of the bipartite response regulators"/>
    <property type="match status" value="1"/>
</dbReference>
<dbReference type="InterPro" id="IPR016032">
    <property type="entry name" value="Sig_transdc_resp-reg_C-effctor"/>
</dbReference>
<protein>
    <submittedName>
        <fullName evidence="7">Transcriptional regulator, LuxR family</fullName>
    </submittedName>
</protein>
<dbReference type="Proteomes" id="UP000006462">
    <property type="component" value="Unassembled WGS sequence"/>
</dbReference>
<evidence type="ECO:0000256" key="2">
    <source>
        <dbReference type="ARBA" id="ARBA00023125"/>
    </source>
</evidence>
<dbReference type="Pfam" id="PF00196">
    <property type="entry name" value="GerE"/>
    <property type="match status" value="1"/>
</dbReference>
<evidence type="ECO:0000259" key="6">
    <source>
        <dbReference type="PROSITE" id="PS50110"/>
    </source>
</evidence>
<keyword evidence="1" id="KW-0805">Transcription regulation</keyword>
<dbReference type="Pfam" id="PF00072">
    <property type="entry name" value="Response_reg"/>
    <property type="match status" value="1"/>
</dbReference>
<proteinExistence type="predicted"/>
<evidence type="ECO:0000256" key="1">
    <source>
        <dbReference type="ARBA" id="ARBA00023015"/>
    </source>
</evidence>
<dbReference type="PROSITE" id="PS50110">
    <property type="entry name" value="RESPONSE_REGULATORY"/>
    <property type="match status" value="1"/>
</dbReference>
<comment type="caution">
    <text evidence="7">The sequence shown here is derived from an EMBL/GenBank/DDBJ whole genome shotgun (WGS) entry which is preliminary data.</text>
</comment>
<organism evidence="7 8">
    <name type="scientific">Pyramidobacter piscolens W5455</name>
    <dbReference type="NCBI Taxonomy" id="352165"/>
    <lineage>
        <taxon>Bacteria</taxon>
        <taxon>Thermotogati</taxon>
        <taxon>Synergistota</taxon>
        <taxon>Synergistia</taxon>
        <taxon>Synergistales</taxon>
        <taxon>Dethiosulfovibrionaceae</taxon>
        <taxon>Pyramidobacter</taxon>
    </lineage>
</organism>
<evidence type="ECO:0000259" key="5">
    <source>
        <dbReference type="PROSITE" id="PS50043"/>
    </source>
</evidence>
<feature type="domain" description="Response regulatory" evidence="6">
    <location>
        <begin position="18"/>
        <end position="135"/>
    </location>
</feature>
<dbReference type="SUPFAM" id="SSF52172">
    <property type="entry name" value="CheY-like"/>
    <property type="match status" value="1"/>
</dbReference>
<feature type="domain" description="HTH luxR-type" evidence="5">
    <location>
        <begin position="150"/>
        <end position="215"/>
    </location>
</feature>
<evidence type="ECO:0000256" key="4">
    <source>
        <dbReference type="PROSITE-ProRule" id="PRU00169"/>
    </source>
</evidence>
<dbReference type="EMBL" id="ADFP01000014">
    <property type="protein sequence ID" value="EFB91845.1"/>
    <property type="molecule type" value="Genomic_DNA"/>
</dbReference>
<accession>A0ABM9ZY03</accession>
<keyword evidence="8" id="KW-1185">Reference proteome</keyword>
<gene>
    <name evidence="7" type="ORF">HMPREF7215_1747</name>
</gene>
<dbReference type="PROSITE" id="PS50043">
    <property type="entry name" value="HTH_LUXR_2"/>
    <property type="match status" value="1"/>
</dbReference>